<keyword evidence="15" id="KW-1185">Reference proteome</keyword>
<evidence type="ECO:0000256" key="4">
    <source>
        <dbReference type="ARBA" id="ARBA00022705"/>
    </source>
</evidence>
<feature type="compositionally biased region" description="Pro residues" evidence="12">
    <location>
        <begin position="428"/>
        <end position="443"/>
    </location>
</feature>
<evidence type="ECO:0000256" key="12">
    <source>
        <dbReference type="SAM" id="MobiDB-lite"/>
    </source>
</evidence>
<dbReference type="Pfam" id="PF22608">
    <property type="entry name" value="DNAX_ATPase_lid"/>
    <property type="match status" value="1"/>
</dbReference>
<dbReference type="NCBIfam" id="TIGR02397">
    <property type="entry name" value="dnaX_nterm"/>
    <property type="match status" value="1"/>
</dbReference>
<comment type="catalytic activity">
    <reaction evidence="10 11">
        <text>DNA(n) + a 2'-deoxyribonucleoside 5'-triphosphate = DNA(n+1) + diphosphate</text>
        <dbReference type="Rhea" id="RHEA:22508"/>
        <dbReference type="Rhea" id="RHEA-COMP:17339"/>
        <dbReference type="Rhea" id="RHEA-COMP:17340"/>
        <dbReference type="ChEBI" id="CHEBI:33019"/>
        <dbReference type="ChEBI" id="CHEBI:61560"/>
        <dbReference type="ChEBI" id="CHEBI:173112"/>
        <dbReference type="EC" id="2.7.7.7"/>
    </reaction>
</comment>
<dbReference type="CDD" id="cd18137">
    <property type="entry name" value="HLD_clamp_pol_III_gamma_tau"/>
    <property type="match status" value="1"/>
</dbReference>
<comment type="function">
    <text evidence="11">DNA polymerase III is a complex, multichain enzyme responsible for most of the replicative synthesis in bacteria. This DNA polymerase also exhibits 3' to 5' exonuclease activity.</text>
</comment>
<feature type="domain" description="AAA+ ATPase" evidence="13">
    <location>
        <begin position="34"/>
        <end position="177"/>
    </location>
</feature>
<dbReference type="SUPFAM" id="SSF48019">
    <property type="entry name" value="post-AAA+ oligomerization domain-like"/>
    <property type="match status" value="1"/>
</dbReference>
<keyword evidence="7" id="KW-0862">Zinc</keyword>
<dbReference type="EMBL" id="CP063190">
    <property type="protein sequence ID" value="WCZ33571.1"/>
    <property type="molecule type" value="Genomic_DNA"/>
</dbReference>
<dbReference type="Proteomes" id="UP001220577">
    <property type="component" value="Chromosome"/>
</dbReference>
<dbReference type="Gene3D" id="1.20.272.10">
    <property type="match status" value="1"/>
</dbReference>
<feature type="compositionally biased region" description="Acidic residues" evidence="12">
    <location>
        <begin position="571"/>
        <end position="580"/>
    </location>
</feature>
<feature type="compositionally biased region" description="Low complexity" evidence="12">
    <location>
        <begin position="585"/>
        <end position="609"/>
    </location>
</feature>
<keyword evidence="9 11" id="KW-0239">DNA-directed DNA polymerase</keyword>
<evidence type="ECO:0000313" key="15">
    <source>
        <dbReference type="Proteomes" id="UP001220577"/>
    </source>
</evidence>
<feature type="compositionally biased region" description="Basic and acidic residues" evidence="12">
    <location>
        <begin position="446"/>
        <end position="455"/>
    </location>
</feature>
<evidence type="ECO:0000259" key="13">
    <source>
        <dbReference type="SMART" id="SM00382"/>
    </source>
</evidence>
<keyword evidence="5" id="KW-0479">Metal-binding</keyword>
<dbReference type="InterPro" id="IPR003593">
    <property type="entry name" value="AAA+_ATPase"/>
</dbReference>
<dbReference type="InterPro" id="IPR012763">
    <property type="entry name" value="DNA_pol_III_sug/sutau_N"/>
</dbReference>
<evidence type="ECO:0000256" key="3">
    <source>
        <dbReference type="ARBA" id="ARBA00022695"/>
    </source>
</evidence>
<dbReference type="EC" id="2.7.7.7" evidence="11"/>
<dbReference type="RefSeq" id="WP_273680225.1">
    <property type="nucleotide sequence ID" value="NZ_CP063190.1"/>
</dbReference>
<dbReference type="NCBIfam" id="NF005846">
    <property type="entry name" value="PRK07764.1-6"/>
    <property type="match status" value="1"/>
</dbReference>
<gene>
    <name evidence="14" type="primary">dnaX1</name>
    <name evidence="11" type="synonym">dnaX</name>
    <name evidence="14" type="ORF">CIHUM_00595</name>
</gene>
<evidence type="ECO:0000256" key="6">
    <source>
        <dbReference type="ARBA" id="ARBA00022741"/>
    </source>
</evidence>
<evidence type="ECO:0000256" key="1">
    <source>
        <dbReference type="ARBA" id="ARBA00006360"/>
    </source>
</evidence>
<feature type="region of interest" description="Disordered" evidence="12">
    <location>
        <begin position="546"/>
        <end position="698"/>
    </location>
</feature>
<dbReference type="SMART" id="SM00382">
    <property type="entry name" value="AAA"/>
    <property type="match status" value="1"/>
</dbReference>
<keyword evidence="3 11" id="KW-0548">Nucleotidyltransferase</keyword>
<comment type="similarity">
    <text evidence="1 11">Belongs to the DnaX/STICHEL family.</text>
</comment>
<protein>
    <recommendedName>
        <fullName evidence="11">DNA polymerase III subunit gamma/tau</fullName>
        <ecNumber evidence="11">2.7.7.7</ecNumber>
    </recommendedName>
</protein>
<dbReference type="InterPro" id="IPR050238">
    <property type="entry name" value="DNA_Rep/Repair_Clamp_Loader"/>
</dbReference>
<dbReference type="CDD" id="cd00009">
    <property type="entry name" value="AAA"/>
    <property type="match status" value="1"/>
</dbReference>
<proteinExistence type="inferred from homology"/>
<feature type="region of interest" description="Disordered" evidence="12">
    <location>
        <begin position="368"/>
        <end position="455"/>
    </location>
</feature>
<dbReference type="InterPro" id="IPR022754">
    <property type="entry name" value="DNA_pol_III_gamma-3"/>
</dbReference>
<evidence type="ECO:0000256" key="9">
    <source>
        <dbReference type="ARBA" id="ARBA00022932"/>
    </source>
</evidence>
<dbReference type="InterPro" id="IPR008921">
    <property type="entry name" value="DNA_pol3_clamp-load_cplx_C"/>
</dbReference>
<sequence length="715" mass="76618">MALYRKYRPATFGEVIGQEQVTRPLSTALDNGRISHAYLFSGPRGCGKTSSARILARSLNCAEGPTSTPCGVCESCVALAPGGSGNLDVMELDAASHGGVEDMRDLRERALFAPAESRYRVFIIDEAHMITKEGNNALLKIVEEPPAHLIFIFATTEPEKMLGTIRSRTHNYPFRLLAPQAMRELVQHVVEEEGVHVDENVYPLVIRAGGGSPRDTLSILDQMLSGAGEDGLTYELALPLLGVTDLTLLDAAIDALADRDAGAMYRTIDQVIESGHEPRRFALDLLDRMRDLLLIRTVPDAFGQGLVDAPSDRADILTQEAHQFSPQHLAQLASEVNDRIASLRGATSPRLLLEIMAAHLLTLQPAGGAELPQPAASPAPSQSTQPQQAQQPQQPSPARAGGGAAAAAVAAAAAASKGRQQEQQAPAQPEPEQPAPDPRPQPVEQPQEHQAPDTDELFERIDKDWTRLRQSVGERNKVAEIMLTEATPLGFDDDVLVVGHHTGALAERINAEKNNADIATVLSEKLGAKVQVRCVIGTDPATANLRRPAKREVWNPGAETNEGSGGAGDSDSSDGSDSDDPAPAPAGGWDAPAPARQQAPQQTQQQAPQAPAPQPTPSMPAKREDDWRSAALAASQKAAEKAKRERDEIPPPPEPYDYDEGVPEASIGNVPEYSREDEERDMADQARDEAGTADRRDATEVAMDLLAAELGAKPL</sequence>
<dbReference type="PANTHER" id="PTHR11669:SF0">
    <property type="entry name" value="PROTEIN STICHEL-LIKE 2"/>
    <property type="match status" value="1"/>
</dbReference>
<feature type="compositionally biased region" description="Low complexity" evidence="12">
    <location>
        <begin position="372"/>
        <end position="427"/>
    </location>
</feature>
<dbReference type="Gene3D" id="1.10.8.60">
    <property type="match status" value="1"/>
</dbReference>
<evidence type="ECO:0000256" key="5">
    <source>
        <dbReference type="ARBA" id="ARBA00022723"/>
    </source>
</evidence>
<evidence type="ECO:0000256" key="2">
    <source>
        <dbReference type="ARBA" id="ARBA00022679"/>
    </source>
</evidence>
<feature type="compositionally biased region" description="Basic and acidic residues" evidence="12">
    <location>
        <begin position="682"/>
        <end position="698"/>
    </location>
</feature>
<reference evidence="14 15" key="1">
    <citation type="submission" date="2020-10" db="EMBL/GenBank/DDBJ databases">
        <title>Complete genome sequence of Corynebacterium ihumii DSM 45751.</title>
        <authorList>
            <person name="Ruckert C."/>
            <person name="Albersmeier A."/>
            <person name="Busche T."/>
            <person name="Jaenicke S."/>
            <person name="Winkler A."/>
            <person name="Friethjonsson O.H."/>
            <person name="Hreggviethsson G.O."/>
            <person name="Lambert C."/>
            <person name="Badcock D."/>
            <person name="Bernaerts K."/>
            <person name="Anne J."/>
            <person name="Economou A."/>
            <person name="Kalinowski J."/>
        </authorList>
    </citation>
    <scope>NUCLEOTIDE SEQUENCE [LARGE SCALE GENOMIC DNA]</scope>
    <source>
        <strain evidence="14 15">DSM 45751</strain>
    </source>
</reference>
<evidence type="ECO:0000256" key="10">
    <source>
        <dbReference type="ARBA" id="ARBA00049244"/>
    </source>
</evidence>
<keyword evidence="6 11" id="KW-0547">Nucleotide-binding</keyword>
<dbReference type="Gene3D" id="3.40.50.300">
    <property type="entry name" value="P-loop containing nucleotide triphosphate hydrolases"/>
    <property type="match status" value="1"/>
</dbReference>
<name>A0ABY7UA93_9CORY</name>
<dbReference type="Pfam" id="PF12169">
    <property type="entry name" value="DNA_pol3_gamma3"/>
    <property type="match status" value="1"/>
</dbReference>
<evidence type="ECO:0000256" key="7">
    <source>
        <dbReference type="ARBA" id="ARBA00022833"/>
    </source>
</evidence>
<keyword evidence="2 11" id="KW-0808">Transferase</keyword>
<dbReference type="SUPFAM" id="SSF52540">
    <property type="entry name" value="P-loop containing nucleoside triphosphate hydrolases"/>
    <property type="match status" value="1"/>
</dbReference>
<evidence type="ECO:0000313" key="14">
    <source>
        <dbReference type="EMBL" id="WCZ33571.1"/>
    </source>
</evidence>
<evidence type="ECO:0000256" key="8">
    <source>
        <dbReference type="ARBA" id="ARBA00022840"/>
    </source>
</evidence>
<keyword evidence="8 11" id="KW-0067">ATP-binding</keyword>
<dbReference type="InterPro" id="IPR048448">
    <property type="entry name" value="DnaX-like_C"/>
</dbReference>
<dbReference type="Pfam" id="PF13177">
    <property type="entry name" value="DNA_pol3_delta2"/>
    <property type="match status" value="1"/>
</dbReference>
<dbReference type="InterPro" id="IPR045085">
    <property type="entry name" value="HLD_clamp_pol_III_gamma_tau"/>
</dbReference>
<dbReference type="InterPro" id="IPR027417">
    <property type="entry name" value="P-loop_NTPase"/>
</dbReference>
<comment type="subunit">
    <text evidence="11">DNA polymerase III contains a core (composed of alpha, epsilon and theta chains) that associates with a tau subunit. This core dimerizes to form the POLIII' complex. PolIII' associates with the gamma complex (composed of gamma, delta, delta', psi and chi chains) and with the beta chain to form the complete DNA polymerase III complex.</text>
</comment>
<feature type="compositionally biased region" description="Basic and acidic residues" evidence="12">
    <location>
        <begin position="638"/>
        <end position="649"/>
    </location>
</feature>
<organism evidence="14 15">
    <name type="scientific">Corynebacterium ihumii</name>
    <dbReference type="NCBI Taxonomy" id="1232427"/>
    <lineage>
        <taxon>Bacteria</taxon>
        <taxon>Bacillati</taxon>
        <taxon>Actinomycetota</taxon>
        <taxon>Actinomycetes</taxon>
        <taxon>Mycobacteriales</taxon>
        <taxon>Corynebacteriaceae</taxon>
        <taxon>Corynebacterium</taxon>
    </lineage>
</organism>
<accession>A0ABY7UA93</accession>
<dbReference type="Pfam" id="PF20964">
    <property type="entry name" value="DnaX_C"/>
    <property type="match status" value="1"/>
</dbReference>
<dbReference type="PANTHER" id="PTHR11669">
    <property type="entry name" value="REPLICATION FACTOR C / DNA POLYMERASE III GAMMA-TAU SUBUNIT"/>
    <property type="match status" value="1"/>
</dbReference>
<dbReference type="GO" id="GO:0003887">
    <property type="term" value="F:DNA-directed DNA polymerase activity"/>
    <property type="evidence" value="ECO:0007669"/>
    <property type="project" value="UniProtKB-EC"/>
</dbReference>
<keyword evidence="4 11" id="KW-0235">DNA replication</keyword>
<evidence type="ECO:0000256" key="11">
    <source>
        <dbReference type="RuleBase" id="RU364063"/>
    </source>
</evidence>